<name>A0A1H0BMT3_9PSED</name>
<proteinExistence type="predicted"/>
<dbReference type="InterPro" id="IPR045351">
    <property type="entry name" value="DUF6531"/>
</dbReference>
<evidence type="ECO:0000313" key="7">
    <source>
        <dbReference type="Proteomes" id="UP000182470"/>
    </source>
</evidence>
<dbReference type="Pfam" id="PF20148">
    <property type="entry name" value="DUF6531"/>
    <property type="match status" value="1"/>
</dbReference>
<dbReference type="PANTHER" id="PTHR32305:SF15">
    <property type="entry name" value="PROTEIN RHSA-RELATED"/>
    <property type="match status" value="1"/>
</dbReference>
<feature type="domain" description="Teneurin-like YD-shell" evidence="4">
    <location>
        <begin position="1110"/>
        <end position="1400"/>
    </location>
</feature>
<dbReference type="InterPro" id="IPR022385">
    <property type="entry name" value="Rhs_assc_core"/>
</dbReference>
<dbReference type="SUPFAM" id="SSF69304">
    <property type="entry name" value="Tricorn protease N-terminal domain"/>
    <property type="match status" value="1"/>
</dbReference>
<dbReference type="Proteomes" id="UP000748067">
    <property type="component" value="Unassembled WGS sequence"/>
</dbReference>
<evidence type="ECO:0000313" key="6">
    <source>
        <dbReference type="EMBL" id="SDN46980.1"/>
    </source>
</evidence>
<dbReference type="Pfam" id="PF25023">
    <property type="entry name" value="TEN_YD-shell"/>
    <property type="match status" value="3"/>
</dbReference>
<dbReference type="Gene3D" id="2.180.10.10">
    <property type="entry name" value="RHS repeat-associated core"/>
    <property type="match status" value="3"/>
</dbReference>
<evidence type="ECO:0000259" key="3">
    <source>
        <dbReference type="Pfam" id="PF20148"/>
    </source>
</evidence>
<dbReference type="PANTHER" id="PTHR32305">
    <property type="match status" value="1"/>
</dbReference>
<dbReference type="NCBIfam" id="TIGR03696">
    <property type="entry name" value="Rhs_assc_core"/>
    <property type="match status" value="1"/>
</dbReference>
<evidence type="ECO:0000259" key="4">
    <source>
        <dbReference type="Pfam" id="PF25023"/>
    </source>
</evidence>
<feature type="domain" description="Teneurin-like YD-shell" evidence="4">
    <location>
        <begin position="741"/>
        <end position="939"/>
    </location>
</feature>
<organism evidence="6 7">
    <name type="scientific">Pseudomonas antarctica</name>
    <dbReference type="NCBI Taxonomy" id="219572"/>
    <lineage>
        <taxon>Bacteria</taxon>
        <taxon>Pseudomonadati</taxon>
        <taxon>Pseudomonadota</taxon>
        <taxon>Gammaproteobacteria</taxon>
        <taxon>Pseudomonadales</taxon>
        <taxon>Pseudomonadaceae</taxon>
        <taxon>Pseudomonas</taxon>
    </lineage>
</organism>
<keyword evidence="1" id="KW-0677">Repeat</keyword>
<sequence length="1618" mass="182731">MNTAIGRLALAPRDAKTVDVETVLRDFRECLNTFDDWASSFWSFSALDVEQVFKVGNEVALVAPINRSIFPSSTVATCQANGTLTLVHMFQSTRFVPIGDTPVILQRVDPNGGPLGEPIHKTIGPSGILEITECDRNQQYRISFYPNVSVDHVEALYASYQSVIGALEARLRDEWNSTFKAQWKNYTDATPLDRRRMVEAAFLSGMGKALYGLWDNITQLYDLLADIKPNSEKLLHYISQTELDELLKLGNDAIANGLLVLSDEPLLFIYVSAMVSWMRMLPPQEMNELMGEITGEVLINLLLVWATAGMGVAVRLGTQVLGQIKSGRARDLLELLAKKLVMPRLEPHAEVVKPLLVSSAAMQIKTVPVAPLKVGENLVANAVPAVRSTSQKTTLVRQEHVDDVPAAAKNPQGDAAAPADKTATNGCPVSMVTGEKLLTLTDGALDGILPFEWTRLYRTSAVDVDCGLGFGWSHALAQRLVVGGDSVVWTDHENRSTEFPLPTVARPAITNSLAEAAIYLGSLPDEWVLAQASRFYHFRDGVLTAISDAYDNRLRISRDRLGRVERLDNGAGRSLFLRYELGRIVAVDYQVHRAKGREPYVWVTEQNVASYAYDEAGRLVSATNAVGESEVYRYDDQHVILERQLAGGASFFWEWERAGKAARCVRHWASFSQMDTRYVWEDGGKVTVHNADGSQEVYVHDQRARLVQRIDPDGAEYFKSYDAKGRLTVEQDPLGAVTAYQYDEAGRLVALFPGEDEPTSYEHDNGFVRVVRRGEAVWKYERNEQGDVTRKTDPDGHVTDYTYNKHGQLIGVWYPDNGCHRLVWNERGQLVEEQLPNGGVKRYRYDDVGRKVAREDEHGALTQYQWDSVGRLIRVVLPGGATREYSYNPYGKITAERDELGQVTRYEYADGLHLISRRINSDGTQVNYRYDNARLLLTEIENEVGETYQLDYHPNGLIQQEIGFDGQRTAYVYDLNSNLLEKTEHGDDGSQLVTRYERDAAGRLVRKTLPDGSVVDYAYDRQGNLLSVDDGHWALAYEYDAQNRLTAEHQGWGTLRYGYDTCGQLKNLRLPDNNRLTFNHDKSGHLATVELNGKTLTSHLFNTGRERQRQQGELLSHYDYDEQNRLHAHAVTQEEHKHYRRHYDYDKTGNLTRLLDTRKGEHHYHYDPLARLTRADHSQDVQERFGHDPAGNLLMQDRPGPDIVAGNRLMIQGDHHYDYDAFGNLIRQRRGKGHQLVTEYRYDCQHRLIGITQPNGQTASYRYDPFGRRISKTVDGITTEFFWQGDKLVAEHHADRHRSYLYEPDSFRPLALLEGFGPKDTQPFHYQLDHLGTPQELTAPDGEIVWSAHYRAYGDIARLDISKVDNPLRFQGQYFDQESGLHYNRHRYYNPDIGRYLTPDPVKLAGGINAYQYVPNPTGWVDPLGLNSCPGGDGCKPTTGFENPVGKTKVDERQPAIPQLSQEHRQARIDALAEANAKRRVLELEDRYDMHTVAKHGPEITDPALKQRAIDGTDPRTGLQKPGAKGNLSSQFHSWKMQLSALNKALTRKSLGLEPFNGKDHNQNPTLKLQLPGAGRGYRPNKADAANPHLNEDLDWFEVKFDKKDNDRPFTAFPAEKK</sequence>
<dbReference type="EC" id="3.1.-.-" evidence="5"/>
<feature type="domain" description="DUF6531" evidence="3">
    <location>
        <begin position="426"/>
        <end position="499"/>
    </location>
</feature>
<dbReference type="OrthoDB" id="9816400at2"/>
<evidence type="ECO:0000313" key="8">
    <source>
        <dbReference type="Proteomes" id="UP000748067"/>
    </source>
</evidence>
<dbReference type="EMBL" id="JXDI01000003">
    <property type="protein sequence ID" value="KAF2406549.1"/>
    <property type="molecule type" value="Genomic_DNA"/>
</dbReference>
<keyword evidence="8" id="KW-1185">Reference proteome</keyword>
<evidence type="ECO:0000256" key="2">
    <source>
        <dbReference type="SAM" id="MobiDB-lite"/>
    </source>
</evidence>
<dbReference type="InterPro" id="IPR050708">
    <property type="entry name" value="T6SS_VgrG/RHS"/>
</dbReference>
<protein>
    <submittedName>
        <fullName evidence="5">Deoxyribonuclease RhsC</fullName>
        <ecNumber evidence="5">3.1.-.-</ecNumber>
    </submittedName>
    <submittedName>
        <fullName evidence="6">RHS repeat-associated core domain-containing protein</fullName>
    </submittedName>
</protein>
<dbReference type="RefSeq" id="WP_083358962.1">
    <property type="nucleotide sequence ID" value="NZ_JXDI01000003.1"/>
</dbReference>
<dbReference type="InterPro" id="IPR006530">
    <property type="entry name" value="YD"/>
</dbReference>
<feature type="region of interest" description="Disordered" evidence="2">
    <location>
        <begin position="404"/>
        <end position="423"/>
    </location>
</feature>
<dbReference type="Proteomes" id="UP000182470">
    <property type="component" value="Chromosome I"/>
</dbReference>
<dbReference type="NCBIfam" id="TIGR01643">
    <property type="entry name" value="YD_repeat_2x"/>
    <property type="match status" value="10"/>
</dbReference>
<evidence type="ECO:0000256" key="1">
    <source>
        <dbReference type="ARBA" id="ARBA00022737"/>
    </source>
</evidence>
<gene>
    <name evidence="5" type="primary">rhsC_5</name>
    <name evidence="5" type="ORF">PSAN_47250</name>
    <name evidence="6" type="ORF">SAMN04490179_4385</name>
</gene>
<evidence type="ECO:0000313" key="5">
    <source>
        <dbReference type="EMBL" id="KAF2406549.1"/>
    </source>
</evidence>
<reference evidence="6 7" key="2">
    <citation type="submission" date="2016-10" db="EMBL/GenBank/DDBJ databases">
        <authorList>
            <person name="de Groot N.N."/>
        </authorList>
    </citation>
    <scope>NUCLEOTIDE SEQUENCE [LARGE SCALE GENOMIC DNA]</scope>
    <source>
        <strain evidence="6 7">BS2772</strain>
    </source>
</reference>
<feature type="domain" description="Teneurin-like YD-shell" evidence="4">
    <location>
        <begin position="997"/>
        <end position="1093"/>
    </location>
</feature>
<accession>A0A1H0BMT3</accession>
<dbReference type="EMBL" id="LT629704">
    <property type="protein sequence ID" value="SDN46980.1"/>
    <property type="molecule type" value="Genomic_DNA"/>
</dbReference>
<dbReference type="InterPro" id="IPR056823">
    <property type="entry name" value="TEN-like_YD-shell"/>
</dbReference>
<keyword evidence="5" id="KW-0378">Hydrolase</keyword>
<reference evidence="5 8" key="1">
    <citation type="submission" date="2015-01" db="EMBL/GenBank/DDBJ databases">
        <title>Genome Sequence of Pseudomonas antarctica CMS 35.</title>
        <authorList>
            <person name="Voget S."/>
            <person name="Chow J."/>
            <person name="Daniel R."/>
            <person name="Streit W."/>
        </authorList>
    </citation>
    <scope>NUCLEOTIDE SEQUENCE [LARGE SCALE GENOMIC DNA]</scope>
    <source>
        <strain evidence="5 8">CMS 35</strain>
    </source>
</reference>
<dbReference type="GO" id="GO:0016787">
    <property type="term" value="F:hydrolase activity"/>
    <property type="evidence" value="ECO:0007669"/>
    <property type="project" value="UniProtKB-KW"/>
</dbReference>